<dbReference type="InterPro" id="IPR016156">
    <property type="entry name" value="FAD/NAD-linked_Rdtase_dimer_sf"/>
</dbReference>
<dbReference type="GO" id="GO:0051537">
    <property type="term" value="F:2 iron, 2 sulfur cluster binding"/>
    <property type="evidence" value="ECO:0007669"/>
    <property type="project" value="UniProtKB-KW"/>
</dbReference>
<evidence type="ECO:0000256" key="7">
    <source>
        <dbReference type="ARBA" id="ARBA00023004"/>
    </source>
</evidence>
<keyword evidence="7" id="KW-0408">Iron</keyword>
<reference evidence="10" key="1">
    <citation type="submission" date="2010-09" db="EMBL/GenBank/DDBJ databases">
        <title>Complete sequence of chromosome2 of Burkholderia sp. CCGE1003.</title>
        <authorList>
            <consortium name="US DOE Joint Genome Institute"/>
            <person name="Lucas S."/>
            <person name="Copeland A."/>
            <person name="Lapidus A."/>
            <person name="Cheng J.-F."/>
            <person name="Bruce D."/>
            <person name="Goodwin L."/>
            <person name="Pitluck S."/>
            <person name="Daligault H."/>
            <person name="Davenport K."/>
            <person name="Detter J.C."/>
            <person name="Han C."/>
            <person name="Tapia R."/>
            <person name="Land M."/>
            <person name="Hauser L."/>
            <person name="Jeffries C."/>
            <person name="Kyrpides N."/>
            <person name="Ivanova N."/>
            <person name="Ovchinnikova G."/>
            <person name="Martinez-Romero E."/>
            <person name="Rogel M.A."/>
            <person name="Auchtung J."/>
            <person name="Tiedje J.M."/>
            <person name="Woyke T."/>
        </authorList>
    </citation>
    <scope>NUCLEOTIDE SEQUENCE</scope>
    <source>
        <strain evidence="10">CCGE1003</strain>
    </source>
</reference>
<dbReference type="eggNOG" id="COG2146">
    <property type="taxonomic scope" value="Bacteria"/>
</dbReference>
<dbReference type="PANTHER" id="PTHR43557:SF2">
    <property type="entry name" value="RIESKE DOMAIN-CONTAINING PROTEIN-RELATED"/>
    <property type="match status" value="1"/>
</dbReference>
<keyword evidence="3" id="KW-0001">2Fe-2S</keyword>
<dbReference type="InterPro" id="IPR036922">
    <property type="entry name" value="Rieske_2Fe-2S_sf"/>
</dbReference>
<dbReference type="GO" id="GO:0046872">
    <property type="term" value="F:metal ion binding"/>
    <property type="evidence" value="ECO:0007669"/>
    <property type="project" value="UniProtKB-KW"/>
</dbReference>
<dbReference type="SUPFAM" id="SSF50022">
    <property type="entry name" value="ISP domain"/>
    <property type="match status" value="1"/>
</dbReference>
<dbReference type="InterPro" id="IPR036188">
    <property type="entry name" value="FAD/NAD-bd_sf"/>
</dbReference>
<dbReference type="PROSITE" id="PS51296">
    <property type="entry name" value="RIESKE"/>
    <property type="match status" value="1"/>
</dbReference>
<dbReference type="InterPro" id="IPR050446">
    <property type="entry name" value="FAD-oxidoreductase/Apoptosis"/>
</dbReference>
<dbReference type="AlphaFoldDB" id="E1TIS6"/>
<keyword evidence="6" id="KW-0560">Oxidoreductase</keyword>
<dbReference type="SUPFAM" id="SSF55424">
    <property type="entry name" value="FAD/NAD-linked reductases, dimerisation (C-terminal) domain"/>
    <property type="match status" value="1"/>
</dbReference>
<evidence type="ECO:0000259" key="9">
    <source>
        <dbReference type="PROSITE" id="PS51296"/>
    </source>
</evidence>
<dbReference type="GO" id="GO:0016651">
    <property type="term" value="F:oxidoreductase activity, acting on NAD(P)H"/>
    <property type="evidence" value="ECO:0007669"/>
    <property type="project" value="TreeGrafter"/>
</dbReference>
<dbReference type="HOGENOM" id="CLU_003291_4_2_4"/>
<keyword evidence="8" id="KW-0411">Iron-sulfur</keyword>
<dbReference type="InterPro" id="IPR023753">
    <property type="entry name" value="FAD/NAD-binding_dom"/>
</dbReference>
<dbReference type="eggNOG" id="COG1251">
    <property type="taxonomic scope" value="Bacteria"/>
</dbReference>
<dbReference type="PANTHER" id="PTHR43557">
    <property type="entry name" value="APOPTOSIS-INDUCING FACTOR 1"/>
    <property type="match status" value="1"/>
</dbReference>
<evidence type="ECO:0000256" key="5">
    <source>
        <dbReference type="ARBA" id="ARBA00022827"/>
    </source>
</evidence>
<name>E1TIS6_BURSG</name>
<dbReference type="SUPFAM" id="SSF51905">
    <property type="entry name" value="FAD/NAD(P)-binding domain"/>
    <property type="match status" value="1"/>
</dbReference>
<accession>E1TIS6</accession>
<evidence type="ECO:0000256" key="4">
    <source>
        <dbReference type="ARBA" id="ARBA00022723"/>
    </source>
</evidence>
<evidence type="ECO:0000256" key="8">
    <source>
        <dbReference type="ARBA" id="ARBA00023014"/>
    </source>
</evidence>
<dbReference type="Gene3D" id="3.30.390.30">
    <property type="match status" value="1"/>
</dbReference>
<keyword evidence="5" id="KW-0274">FAD</keyword>
<evidence type="ECO:0000256" key="3">
    <source>
        <dbReference type="ARBA" id="ARBA00022714"/>
    </source>
</evidence>
<protein>
    <submittedName>
        <fullName evidence="10">FAD-dependent pyridine nucleotide-disulfide oxidoreductase</fullName>
    </submittedName>
</protein>
<dbReference type="PRINTS" id="PR00411">
    <property type="entry name" value="PNDRDTASEI"/>
</dbReference>
<dbReference type="Pfam" id="PF07992">
    <property type="entry name" value="Pyr_redox_2"/>
    <property type="match status" value="1"/>
</dbReference>
<evidence type="ECO:0000313" key="10">
    <source>
        <dbReference type="EMBL" id="ADN59636.1"/>
    </source>
</evidence>
<dbReference type="PRINTS" id="PR00368">
    <property type="entry name" value="FADPNR"/>
</dbReference>
<keyword evidence="4" id="KW-0479">Metal-binding</keyword>
<evidence type="ECO:0000256" key="1">
    <source>
        <dbReference type="ARBA" id="ARBA00001974"/>
    </source>
</evidence>
<comment type="cofactor">
    <cofactor evidence="1">
        <name>FAD</name>
        <dbReference type="ChEBI" id="CHEBI:57692"/>
    </cofactor>
</comment>
<feature type="domain" description="Rieske" evidence="9">
    <location>
        <begin position="55"/>
        <end position="150"/>
    </location>
</feature>
<dbReference type="Gene3D" id="2.102.10.10">
    <property type="entry name" value="Rieske [2Fe-2S] iron-sulphur domain"/>
    <property type="match status" value="1"/>
</dbReference>
<dbReference type="KEGG" id="bgf:BC1003_3696"/>
<dbReference type="EMBL" id="CP002218">
    <property type="protein sequence ID" value="ADN59636.1"/>
    <property type="molecule type" value="Genomic_DNA"/>
</dbReference>
<organism evidence="10">
    <name type="scientific">Burkholderia sp. (strain CCGE1003)</name>
    <dbReference type="NCBI Taxonomy" id="640512"/>
    <lineage>
        <taxon>Bacteria</taxon>
        <taxon>Pseudomonadati</taxon>
        <taxon>Pseudomonadota</taxon>
        <taxon>Betaproteobacteria</taxon>
        <taxon>Burkholderiales</taxon>
        <taxon>Burkholderiaceae</taxon>
        <taxon>Burkholderia</taxon>
    </lineage>
</organism>
<dbReference type="InterPro" id="IPR017941">
    <property type="entry name" value="Rieske_2Fe-2S"/>
</dbReference>
<sequence>MLARLRHRAQQLLGRKKTRCNFAGVHCRPLTLLTPARSCFLLADDPETRMPITARHVAQFSQLREDRAQRVVVDDEKILLVRDGDTVRAYSADCPHAGGPLEEGALCRGRIVCPWHKGTFDAATGKVLEPPPLVPLERYAVIVDGDNVLVTPQKLPGETELARTHEPHFVVIGAGAAGAAACAALREYGFTGRVTLIGDEPHAPYDRTSLSKFVPPNEMPPGDVAPLLPTDWYEQHGVERLVAKVARLDVPARTIHLESGGELTYDTALLATGSTPTVPRISGCELAGVHVLRHLDDAAALVEALANSDTDGLTRDTASTRVAILGSSFIGLETAAALRKRGAQVAVISPDKEPFAKQFGERVGAMFRELHERHGVQFHLQAKVASLEGEEGNVHEVMLESGEHIAADVVLLGTGVAPATGFVEGLPLQHDGGVIVNAGMQAAPGLYAAGDIAVFPLYENEEPLRIEHWRVAQQHARIAAQNMCGARNRYDGVPFFWTYHFGKNFEYLGHASEWDELVVDGELERHDFAALYVKNDKVAAVLACNRDTQTAQLIEAMREGALTREQALRIVGRDSCGTA</sequence>
<evidence type="ECO:0000256" key="2">
    <source>
        <dbReference type="ARBA" id="ARBA00022630"/>
    </source>
</evidence>
<keyword evidence="2" id="KW-0285">Flavoprotein</keyword>
<dbReference type="GO" id="GO:0005737">
    <property type="term" value="C:cytoplasm"/>
    <property type="evidence" value="ECO:0007669"/>
    <property type="project" value="TreeGrafter"/>
</dbReference>
<dbReference type="Pfam" id="PF14759">
    <property type="entry name" value="Reductase_C"/>
    <property type="match status" value="1"/>
</dbReference>
<dbReference type="Gene3D" id="3.50.50.60">
    <property type="entry name" value="FAD/NAD(P)-binding domain"/>
    <property type="match status" value="2"/>
</dbReference>
<dbReference type="STRING" id="640512.BC1003_3696"/>
<gene>
    <name evidence="10" type="ordered locus">BC1003_3696</name>
</gene>
<evidence type="ECO:0000256" key="6">
    <source>
        <dbReference type="ARBA" id="ARBA00023002"/>
    </source>
</evidence>
<dbReference type="InterPro" id="IPR028202">
    <property type="entry name" value="Reductase_C"/>
</dbReference>
<dbReference type="Pfam" id="PF00355">
    <property type="entry name" value="Rieske"/>
    <property type="match status" value="1"/>
</dbReference>
<proteinExistence type="predicted"/>